<proteinExistence type="predicted"/>
<evidence type="ECO:0000313" key="3">
    <source>
        <dbReference type="Proteomes" id="UP001431199"/>
    </source>
</evidence>
<feature type="transmembrane region" description="Helical" evidence="1">
    <location>
        <begin position="95"/>
        <end position="116"/>
    </location>
</feature>
<dbReference type="EMBL" id="JAODBU010000002">
    <property type="protein sequence ID" value="MCT7397830.1"/>
    <property type="molecule type" value="Genomic_DNA"/>
</dbReference>
<dbReference type="RefSeq" id="WP_260978266.1">
    <property type="nucleotide sequence ID" value="NZ_JAODBU010000002.1"/>
</dbReference>
<sequence length="123" mass="13305">MSFKYVKNKVADLRKTGVTGLVCAGASALTVVNNTRFTHALTISEAVQKFTEKFEELRGALMTFATAAAGVMGIIAFLFILFSKDDKKAGAAYDWLKRIALAYIGIMSIIGLISIADSFKISE</sequence>
<evidence type="ECO:0000313" key="2">
    <source>
        <dbReference type="EMBL" id="MCT7397830.1"/>
    </source>
</evidence>
<keyword evidence="1" id="KW-1133">Transmembrane helix</keyword>
<keyword evidence="1" id="KW-0812">Transmembrane</keyword>
<dbReference type="Proteomes" id="UP001431199">
    <property type="component" value="Unassembled WGS sequence"/>
</dbReference>
<protein>
    <recommendedName>
        <fullName evidence="4">TrbC/VIRB2 family protein</fullName>
    </recommendedName>
</protein>
<gene>
    <name evidence="2" type="ORF">N5B56_01845</name>
</gene>
<feature type="transmembrane region" description="Helical" evidence="1">
    <location>
        <begin position="60"/>
        <end position="83"/>
    </location>
</feature>
<evidence type="ECO:0000256" key="1">
    <source>
        <dbReference type="SAM" id="Phobius"/>
    </source>
</evidence>
<keyword evidence="3" id="KW-1185">Reference proteome</keyword>
<name>A0ABT2LX23_9FIRM</name>
<comment type="caution">
    <text evidence="2">The sequence shown here is derived from an EMBL/GenBank/DDBJ whole genome shotgun (WGS) entry which is preliminary data.</text>
</comment>
<accession>A0ABT2LX23</accession>
<organism evidence="2 3">
    <name type="scientific">Eubacterium album</name>
    <dbReference type="NCBI Taxonomy" id="2978477"/>
    <lineage>
        <taxon>Bacteria</taxon>
        <taxon>Bacillati</taxon>
        <taxon>Bacillota</taxon>
        <taxon>Clostridia</taxon>
        <taxon>Eubacteriales</taxon>
        <taxon>Eubacteriaceae</taxon>
        <taxon>Eubacterium</taxon>
    </lineage>
</organism>
<evidence type="ECO:0008006" key="4">
    <source>
        <dbReference type="Google" id="ProtNLM"/>
    </source>
</evidence>
<keyword evidence="1" id="KW-0472">Membrane</keyword>
<reference evidence="2" key="1">
    <citation type="submission" date="2022-09" db="EMBL/GenBank/DDBJ databases">
        <title>Eubacterium sp. LFL-14 isolated from human feces.</title>
        <authorList>
            <person name="Liu F."/>
        </authorList>
    </citation>
    <scope>NUCLEOTIDE SEQUENCE</scope>
    <source>
        <strain evidence="2">LFL-14</strain>
    </source>
</reference>